<accession>A0A9E4K4N1</accession>
<dbReference type="InterPro" id="IPR008228">
    <property type="entry name" value="UCP006173"/>
</dbReference>
<dbReference type="PANTHER" id="PTHR37421">
    <property type="entry name" value="UPF0260 PROTEIN YCGN"/>
    <property type="match status" value="1"/>
</dbReference>
<dbReference type="HAMAP" id="MF_00676">
    <property type="entry name" value="UPF0260"/>
    <property type="match status" value="1"/>
</dbReference>
<dbReference type="PIRSF" id="PIRSF006173">
    <property type="entry name" value="UCP006173"/>
    <property type="match status" value="1"/>
</dbReference>
<evidence type="ECO:0000313" key="2">
    <source>
        <dbReference type="EMBL" id="MCG7938843.1"/>
    </source>
</evidence>
<name>A0A9E4K4N1_9GAMM</name>
<reference evidence="2" key="1">
    <citation type="journal article" date="2021" name="Proc. Natl. Acad. Sci. U.S.A.">
        <title>Global biogeography of chemosynthetic symbionts reveals both localized and globally distributed symbiont groups. .</title>
        <authorList>
            <person name="Osvatic J.T."/>
            <person name="Wilkins L.G.E."/>
            <person name="Leibrecht L."/>
            <person name="Leray M."/>
            <person name="Zauner S."/>
            <person name="Polzin J."/>
            <person name="Camacho Y."/>
            <person name="Gros O."/>
            <person name="van Gils J.A."/>
            <person name="Eisen J.A."/>
            <person name="Petersen J.M."/>
            <person name="Yuen B."/>
        </authorList>
    </citation>
    <scope>NUCLEOTIDE SEQUENCE</scope>
    <source>
        <strain evidence="2">MAGL173</strain>
    </source>
</reference>
<dbReference type="NCBIfam" id="NF003507">
    <property type="entry name" value="PRK05170.2-5"/>
    <property type="match status" value="1"/>
</dbReference>
<comment type="caution">
    <text evidence="2">The sequence shown here is derived from an EMBL/GenBank/DDBJ whole genome shotgun (WGS) entry which is preliminary data.</text>
</comment>
<dbReference type="InterPro" id="IPR005358">
    <property type="entry name" value="Puta_zinc/iron-chelating_dom"/>
</dbReference>
<protein>
    <recommendedName>
        <fullName evidence="1">UPF0260 protein JAZ04_08290</fullName>
    </recommendedName>
</protein>
<evidence type="ECO:0000313" key="3">
    <source>
        <dbReference type="Proteomes" id="UP000886687"/>
    </source>
</evidence>
<dbReference type="Proteomes" id="UP000886687">
    <property type="component" value="Unassembled WGS sequence"/>
</dbReference>
<proteinExistence type="inferred from homology"/>
<gene>
    <name evidence="2" type="ORF">JAZ04_08290</name>
</gene>
<dbReference type="NCBIfam" id="NF003501">
    <property type="entry name" value="PRK05170.1-5"/>
    <property type="match status" value="1"/>
</dbReference>
<comment type="similarity">
    <text evidence="1">Belongs to the UPF0260 family.</text>
</comment>
<dbReference type="AlphaFoldDB" id="A0A9E4K4N1"/>
<dbReference type="EMBL" id="JAEPDI010000004">
    <property type="protein sequence ID" value="MCG7938843.1"/>
    <property type="molecule type" value="Genomic_DNA"/>
</dbReference>
<organism evidence="2 3">
    <name type="scientific">Candidatus Thiodiazotropha lotti</name>
    <dbReference type="NCBI Taxonomy" id="2792787"/>
    <lineage>
        <taxon>Bacteria</taxon>
        <taxon>Pseudomonadati</taxon>
        <taxon>Pseudomonadota</taxon>
        <taxon>Gammaproteobacteria</taxon>
        <taxon>Chromatiales</taxon>
        <taxon>Sedimenticolaceae</taxon>
        <taxon>Candidatus Thiodiazotropha</taxon>
    </lineage>
</organism>
<sequence>MSETTEPFWRTKSLEALSQEEWESLCDGCAKCCLQKLEDEETREIYFTNVVCDLLDQEACRCTHYQERSILVPNCITLQPEDLKDPYWLPPTCAYRLIAEGKDLPAWHPLLCNGESRQMRLGGHSIHGKVVTESEADDWEHHLIDWI</sequence>
<dbReference type="PANTHER" id="PTHR37421:SF1">
    <property type="entry name" value="UPF0260 PROTEIN YCGN"/>
    <property type="match status" value="1"/>
</dbReference>
<evidence type="ECO:0000256" key="1">
    <source>
        <dbReference type="HAMAP-Rule" id="MF_00676"/>
    </source>
</evidence>
<dbReference type="Pfam" id="PF03692">
    <property type="entry name" value="CxxCxxCC"/>
    <property type="match status" value="1"/>
</dbReference>